<proteinExistence type="predicted"/>
<accession>A0A1C6SAS7</accession>
<dbReference type="OrthoDB" id="3178131at2"/>
<evidence type="ECO:0000256" key="1">
    <source>
        <dbReference type="ARBA" id="ARBA00022741"/>
    </source>
</evidence>
<dbReference type="Pfam" id="PF00196">
    <property type="entry name" value="GerE"/>
    <property type="match status" value="1"/>
</dbReference>
<keyword evidence="2" id="KW-0067">ATP-binding</keyword>
<dbReference type="GO" id="GO:0005737">
    <property type="term" value="C:cytoplasm"/>
    <property type="evidence" value="ECO:0007669"/>
    <property type="project" value="TreeGrafter"/>
</dbReference>
<reference evidence="5" key="1">
    <citation type="submission" date="2016-06" db="EMBL/GenBank/DDBJ databases">
        <authorList>
            <person name="Varghese N."/>
            <person name="Submissions Spin"/>
        </authorList>
    </citation>
    <scope>NUCLEOTIDE SEQUENCE [LARGE SCALE GENOMIC DNA]</scope>
    <source>
        <strain evidence="5">DSM 43817</strain>
    </source>
</reference>
<dbReference type="GO" id="GO:0005524">
    <property type="term" value="F:ATP binding"/>
    <property type="evidence" value="ECO:0007669"/>
    <property type="project" value="UniProtKB-KW"/>
</dbReference>
<dbReference type="CDD" id="cd06170">
    <property type="entry name" value="LuxR_C_like"/>
    <property type="match status" value="1"/>
</dbReference>
<dbReference type="InterPro" id="IPR016032">
    <property type="entry name" value="Sig_transdc_resp-reg_C-effctor"/>
</dbReference>
<sequence>MTLTERDRQLDILTHRLNDLLRAGDLPSAPEPVTVVTGPVGAGKTSLLQAFARRCAEAGVRFLGASASRSERTVPLEIIRQLVGRAALDDVTHDRIGRLLDRGALAWSEPDDQGEEAFAPLTAAIGGELLAVAARGPLVVAVDDVHHADGPSLRCLAYVARRVSGLPVLIVLTEAHRTRPWHPTVHAELLQPTRSHRVRLPLLSADGTYRVLASRLGVPIARRVADEAYRISGGNPLLVHALADDRLTGGSGERPVTGESFREAVLSCLYRCEHLVLKTARVLAVTGGPVHGPLLPDLLDAPGEVNLHAVDASTSAGLITGEGLRHPAVGQAVLDSMTVEERGRLQRATACLLYDDGAPPTRVAPHLLRTDQLSEPWMAQVLLDAGEQALVDGDADTARQYLRRANRDATDDCLRARTRSALARAEWRLDPQAAVPHLPGIATAVRAGHLSSRQAAGPIQYLLWHGQTDRALDLLRHLEERSDRHDPQSATDLIVMRSWMATLYPGAPVGGPRAQSAGRDPLVLARVKQQLRGVTLLGAVLERGGAGAAGDADRALATLPLDDESNLWNVVCAMSALIYADRLDLAGDWCERLAHGDTGRTRTPGALLAALAAAVACRRGDLPRARQLTEVALSRLSTQGWGVLIGMPLAVRLRALTFLQDWDEAAACLRTPVPPALFETPFGLHYLHARGSHALATGSPDAALADFQLCGQLMTSWRLDRSALVPWRTEAARALLHMGRRQQAERLLREELDRLRPDQVRYRGAALRLLATVEQSVDRIRHLRTAVRLSRQCGDRVELAHALTDLGHAYQQAGDLRQARDASRCARILAEECGVPVLRPAPRITGNGPAAARDEAVVLVTGLNDTESRVATLAAQGHTNREIAKQMFLTVSAIEQRLTRIYRKLDVASRSELAARLRLDR</sequence>
<dbReference type="InterPro" id="IPR011990">
    <property type="entry name" value="TPR-like_helical_dom_sf"/>
</dbReference>
<dbReference type="AlphaFoldDB" id="A0A1C6SAS7"/>
<dbReference type="STRING" id="145854.GA0074692_2137"/>
<dbReference type="SUPFAM" id="SSF46894">
    <property type="entry name" value="C-terminal effector domain of the bipartite response regulators"/>
    <property type="match status" value="1"/>
</dbReference>
<dbReference type="SUPFAM" id="SSF52540">
    <property type="entry name" value="P-loop containing nucleoside triphosphate hydrolases"/>
    <property type="match status" value="1"/>
</dbReference>
<dbReference type="InterPro" id="IPR041664">
    <property type="entry name" value="AAA_16"/>
</dbReference>
<evidence type="ECO:0000256" key="2">
    <source>
        <dbReference type="ARBA" id="ARBA00022840"/>
    </source>
</evidence>
<dbReference type="EMBL" id="FMHW01000002">
    <property type="protein sequence ID" value="SCL26372.1"/>
    <property type="molecule type" value="Genomic_DNA"/>
</dbReference>
<evidence type="ECO:0000259" key="3">
    <source>
        <dbReference type="PROSITE" id="PS50043"/>
    </source>
</evidence>
<dbReference type="SMART" id="SM00382">
    <property type="entry name" value="AAA"/>
    <property type="match status" value="1"/>
</dbReference>
<protein>
    <submittedName>
        <fullName evidence="4">Regulatory protein, luxR family</fullName>
    </submittedName>
</protein>
<keyword evidence="1" id="KW-0547">Nucleotide-binding</keyword>
<evidence type="ECO:0000313" key="5">
    <source>
        <dbReference type="Proteomes" id="UP000198959"/>
    </source>
</evidence>
<dbReference type="InterPro" id="IPR003593">
    <property type="entry name" value="AAA+_ATPase"/>
</dbReference>
<dbReference type="GO" id="GO:0006355">
    <property type="term" value="P:regulation of DNA-templated transcription"/>
    <property type="evidence" value="ECO:0007669"/>
    <property type="project" value="InterPro"/>
</dbReference>
<dbReference type="InterPro" id="IPR000792">
    <property type="entry name" value="Tscrpt_reg_LuxR_C"/>
</dbReference>
<dbReference type="Gene3D" id="1.25.40.10">
    <property type="entry name" value="Tetratricopeptide repeat domain"/>
    <property type="match status" value="1"/>
</dbReference>
<dbReference type="Proteomes" id="UP000198959">
    <property type="component" value="Unassembled WGS sequence"/>
</dbReference>
<dbReference type="InterPro" id="IPR027417">
    <property type="entry name" value="P-loop_NTPase"/>
</dbReference>
<keyword evidence="5" id="KW-1185">Reference proteome</keyword>
<dbReference type="SMART" id="SM00421">
    <property type="entry name" value="HTH_LUXR"/>
    <property type="match status" value="1"/>
</dbReference>
<dbReference type="PROSITE" id="PS50043">
    <property type="entry name" value="HTH_LUXR_2"/>
    <property type="match status" value="1"/>
</dbReference>
<evidence type="ECO:0000313" key="4">
    <source>
        <dbReference type="EMBL" id="SCL26372.1"/>
    </source>
</evidence>
<feature type="domain" description="HTH luxR-type" evidence="3">
    <location>
        <begin position="856"/>
        <end position="921"/>
    </location>
</feature>
<dbReference type="GO" id="GO:0003677">
    <property type="term" value="F:DNA binding"/>
    <property type="evidence" value="ECO:0007669"/>
    <property type="project" value="InterPro"/>
</dbReference>
<dbReference type="PANTHER" id="PTHR16305">
    <property type="entry name" value="TESTICULAR SOLUBLE ADENYLYL CYCLASE"/>
    <property type="match status" value="1"/>
</dbReference>
<dbReference type="SUPFAM" id="SSF48452">
    <property type="entry name" value="TPR-like"/>
    <property type="match status" value="1"/>
</dbReference>
<dbReference type="Pfam" id="PF13191">
    <property type="entry name" value="AAA_16"/>
    <property type="match status" value="1"/>
</dbReference>
<dbReference type="GO" id="GO:0004016">
    <property type="term" value="F:adenylate cyclase activity"/>
    <property type="evidence" value="ECO:0007669"/>
    <property type="project" value="TreeGrafter"/>
</dbReference>
<dbReference type="Gene3D" id="1.10.10.10">
    <property type="entry name" value="Winged helix-like DNA-binding domain superfamily/Winged helix DNA-binding domain"/>
    <property type="match status" value="1"/>
</dbReference>
<dbReference type="RefSeq" id="WP_091642567.1">
    <property type="nucleotide sequence ID" value="NZ_FMHW01000002.1"/>
</dbReference>
<organism evidence="4 5">
    <name type="scientific">Micromonospora pallida</name>
    <dbReference type="NCBI Taxonomy" id="145854"/>
    <lineage>
        <taxon>Bacteria</taxon>
        <taxon>Bacillati</taxon>
        <taxon>Actinomycetota</taxon>
        <taxon>Actinomycetes</taxon>
        <taxon>Micromonosporales</taxon>
        <taxon>Micromonosporaceae</taxon>
        <taxon>Micromonospora</taxon>
    </lineage>
</organism>
<dbReference type="InterPro" id="IPR036388">
    <property type="entry name" value="WH-like_DNA-bd_sf"/>
</dbReference>
<dbReference type="PANTHER" id="PTHR16305:SF35">
    <property type="entry name" value="TRANSCRIPTIONAL ACTIVATOR DOMAIN"/>
    <property type="match status" value="1"/>
</dbReference>
<name>A0A1C6SAS7_9ACTN</name>
<gene>
    <name evidence="4" type="ORF">GA0074692_2137</name>
</gene>